<dbReference type="CDD" id="cd02440">
    <property type="entry name" value="AdoMet_MTases"/>
    <property type="match status" value="1"/>
</dbReference>
<feature type="domain" description="Tetrapyrrole methylase" evidence="6">
    <location>
        <begin position="5"/>
        <end position="190"/>
    </location>
</feature>
<dbReference type="PANTHER" id="PTHR43182:SF1">
    <property type="entry name" value="COBALT-PRECORRIN-7 C(5)-METHYLTRANSFERASE"/>
    <property type="match status" value="1"/>
</dbReference>
<keyword evidence="2" id="KW-0169">Cobalamin biosynthesis</keyword>
<evidence type="ECO:0000256" key="4">
    <source>
        <dbReference type="ARBA" id="ARBA00022679"/>
    </source>
</evidence>
<dbReference type="EMBL" id="JBHSBM010000016">
    <property type="protein sequence ID" value="MFC4059052.1"/>
    <property type="molecule type" value="Genomic_DNA"/>
</dbReference>
<comment type="pathway">
    <text evidence="1">Cofactor biosynthesis; adenosylcobalamin biosynthesis.</text>
</comment>
<dbReference type="Gene3D" id="3.40.50.150">
    <property type="entry name" value="Vaccinia Virus protein VP39"/>
    <property type="match status" value="1"/>
</dbReference>
<dbReference type="InterPro" id="IPR006365">
    <property type="entry name" value="Cbl_synth_CobL"/>
</dbReference>
<protein>
    <submittedName>
        <fullName evidence="7">Precorrin-6y C5,15-methyltransferase (Decarboxylating) subunit CbiE</fullName>
    </submittedName>
</protein>
<dbReference type="PIRSF" id="PIRSF036428">
    <property type="entry name" value="CobL"/>
    <property type="match status" value="1"/>
</dbReference>
<evidence type="ECO:0000256" key="1">
    <source>
        <dbReference type="ARBA" id="ARBA00004953"/>
    </source>
</evidence>
<dbReference type="Proteomes" id="UP001595850">
    <property type="component" value="Unassembled WGS sequence"/>
</dbReference>
<evidence type="ECO:0000256" key="2">
    <source>
        <dbReference type="ARBA" id="ARBA00022573"/>
    </source>
</evidence>
<dbReference type="NCBIfam" id="TIGR02469">
    <property type="entry name" value="CbiT"/>
    <property type="match status" value="1"/>
</dbReference>
<comment type="caution">
    <text evidence="7">The sequence shown here is derived from an EMBL/GenBank/DDBJ whole genome shotgun (WGS) entry which is preliminary data.</text>
</comment>
<dbReference type="Gene3D" id="3.40.1010.10">
    <property type="entry name" value="Cobalt-precorrin-4 Transmethylase, Domain 1"/>
    <property type="match status" value="1"/>
</dbReference>
<dbReference type="Pfam" id="PF00590">
    <property type="entry name" value="TP_methylase"/>
    <property type="match status" value="1"/>
</dbReference>
<dbReference type="RefSeq" id="WP_377287374.1">
    <property type="nucleotide sequence ID" value="NZ_JBHSBM010000016.1"/>
</dbReference>
<dbReference type="InterPro" id="IPR000878">
    <property type="entry name" value="4pyrrol_Mease"/>
</dbReference>
<dbReference type="InterPro" id="IPR029063">
    <property type="entry name" value="SAM-dependent_MTases_sf"/>
</dbReference>
<gene>
    <name evidence="7" type="primary">cbiE</name>
    <name evidence="7" type="ORF">ACFOWE_12140</name>
</gene>
<keyword evidence="3" id="KW-0489">Methyltransferase</keyword>
<sequence length="402" mass="41466">MTALVTVVGIGADGWASLQDRPRRLVERAGTLIGGARHLALAPPVAGQRRLTWPSPLRAGLGALLSSCSGEIVALASGDPLVSGVGSTLIDVLGRDRVEIIPAVSSVALARARMRWPAETASVLSLVGRDPRTLLRLLAPDRRVLILSGDGTTPRRVAELLLAAGFGTSELTVLSDLGTEREAAFRATAADGVPAGFPPLNIVAVECAGTPAGLSLVAGLPDEVFEHDGQLTKRDARASALARLAPAPGQLLWDVGAGAGSVAIEWMRTDASCRAVAIESHPDRARRISANAAALGVPGLRVVHGSAPGALHGLEAPDAVFVGGGATGEGVLDLCWQALRPGGRLVVHGVTLQTESLLAARYGTLGGELVRLSVERAAPLGTFDGWRPARAVTQWSLRKDGS</sequence>
<accession>A0ABV8I7R2</accession>
<dbReference type="SUPFAM" id="SSF53790">
    <property type="entry name" value="Tetrapyrrole methylase"/>
    <property type="match status" value="1"/>
</dbReference>
<dbReference type="SUPFAM" id="SSF53335">
    <property type="entry name" value="S-adenosyl-L-methionine-dependent methyltransferases"/>
    <property type="match status" value="1"/>
</dbReference>
<keyword evidence="4" id="KW-0808">Transferase</keyword>
<evidence type="ECO:0000259" key="6">
    <source>
        <dbReference type="Pfam" id="PF00590"/>
    </source>
</evidence>
<evidence type="ECO:0000313" key="8">
    <source>
        <dbReference type="Proteomes" id="UP001595850"/>
    </source>
</evidence>
<dbReference type="InterPro" id="IPR050714">
    <property type="entry name" value="Cobalamin_biosynth_MTase"/>
</dbReference>
<dbReference type="InterPro" id="IPR014008">
    <property type="entry name" value="Cbl_synth_MTase_CbiT"/>
</dbReference>
<evidence type="ECO:0000256" key="5">
    <source>
        <dbReference type="ARBA" id="ARBA00022691"/>
    </source>
</evidence>
<dbReference type="NCBIfam" id="TIGR02467">
    <property type="entry name" value="CbiE"/>
    <property type="match status" value="1"/>
</dbReference>
<name>A0ABV8I7R2_9ACTN</name>
<evidence type="ECO:0000313" key="7">
    <source>
        <dbReference type="EMBL" id="MFC4059052.1"/>
    </source>
</evidence>
<dbReference type="InterPro" id="IPR035996">
    <property type="entry name" value="4pyrrol_Methylase_sf"/>
</dbReference>
<proteinExistence type="predicted"/>
<reference evidence="8" key="1">
    <citation type="journal article" date="2019" name="Int. J. Syst. Evol. Microbiol.">
        <title>The Global Catalogue of Microorganisms (GCM) 10K type strain sequencing project: providing services to taxonomists for standard genome sequencing and annotation.</title>
        <authorList>
            <consortium name="The Broad Institute Genomics Platform"/>
            <consortium name="The Broad Institute Genome Sequencing Center for Infectious Disease"/>
            <person name="Wu L."/>
            <person name="Ma J."/>
        </authorList>
    </citation>
    <scope>NUCLEOTIDE SEQUENCE [LARGE SCALE GENOMIC DNA]</scope>
    <source>
        <strain evidence="8">TBRC 4489</strain>
    </source>
</reference>
<dbReference type="CDD" id="cd11644">
    <property type="entry name" value="Precorrin-6Y-MT"/>
    <property type="match status" value="1"/>
</dbReference>
<keyword evidence="5" id="KW-0949">S-adenosyl-L-methionine</keyword>
<keyword evidence="8" id="KW-1185">Reference proteome</keyword>
<organism evidence="7 8">
    <name type="scientific">Planomonospora corallina</name>
    <dbReference type="NCBI Taxonomy" id="1806052"/>
    <lineage>
        <taxon>Bacteria</taxon>
        <taxon>Bacillati</taxon>
        <taxon>Actinomycetota</taxon>
        <taxon>Actinomycetes</taxon>
        <taxon>Streptosporangiales</taxon>
        <taxon>Streptosporangiaceae</taxon>
        <taxon>Planomonospora</taxon>
    </lineage>
</organism>
<evidence type="ECO:0000256" key="3">
    <source>
        <dbReference type="ARBA" id="ARBA00022603"/>
    </source>
</evidence>
<dbReference type="InterPro" id="IPR014777">
    <property type="entry name" value="4pyrrole_Mease_sub1"/>
</dbReference>
<dbReference type="PANTHER" id="PTHR43182">
    <property type="entry name" value="COBALT-PRECORRIN-6B C(15)-METHYLTRANSFERASE (DECARBOXYLATING)"/>
    <property type="match status" value="1"/>
</dbReference>
<dbReference type="InterPro" id="IPR012818">
    <property type="entry name" value="CbiE"/>
</dbReference>